<evidence type="ECO:0000256" key="1">
    <source>
        <dbReference type="SAM" id="Phobius"/>
    </source>
</evidence>
<keyword evidence="3" id="KW-1185">Reference proteome</keyword>
<dbReference type="EMBL" id="JAPFRD010000010">
    <property type="protein sequence ID" value="MCW8108478.1"/>
    <property type="molecule type" value="Genomic_DNA"/>
</dbReference>
<feature type="transmembrane region" description="Helical" evidence="1">
    <location>
        <begin position="102"/>
        <end position="120"/>
    </location>
</feature>
<keyword evidence="1" id="KW-1133">Transmembrane helix</keyword>
<evidence type="ECO:0000313" key="2">
    <source>
        <dbReference type="EMBL" id="MCW8108478.1"/>
    </source>
</evidence>
<dbReference type="RefSeq" id="WP_265617202.1">
    <property type="nucleotide sequence ID" value="NZ_JAPFRD010000010.1"/>
</dbReference>
<keyword evidence="1" id="KW-0472">Membrane</keyword>
<gene>
    <name evidence="2" type="ORF">OPS25_08220</name>
</gene>
<reference evidence="2" key="1">
    <citation type="submission" date="2022-11" db="EMBL/GenBank/DDBJ databases">
        <title>Alteromonas sp. nov., isolated from sea water of the Qingdao.</title>
        <authorList>
            <person name="Wang Q."/>
        </authorList>
    </citation>
    <scope>NUCLEOTIDE SEQUENCE</scope>
    <source>
        <strain evidence="2">ASW11-7</strain>
    </source>
</reference>
<evidence type="ECO:0000313" key="3">
    <source>
        <dbReference type="Proteomes" id="UP001142810"/>
    </source>
</evidence>
<accession>A0ABT3P6T1</accession>
<feature type="transmembrane region" description="Helical" evidence="1">
    <location>
        <begin position="40"/>
        <end position="59"/>
    </location>
</feature>
<proteinExistence type="predicted"/>
<feature type="transmembrane region" description="Helical" evidence="1">
    <location>
        <begin position="71"/>
        <end position="96"/>
    </location>
</feature>
<sequence length="180" mass="19966">MQTSQNLRLKKISLTTALLVPLLVLLIPFFATLISVHVNWGVFDFLLVALILIVASLSYRTIANKTRSFRYKAGVATGLVAYLLSTWMNLAVGIVGSPDNPINQIFHGFLLFSAICVVFGRFSTRSLFAAFIIPALSFLFMAGITFSYQEVIVVPIMCLILASLFVLATWLIRSTESVRR</sequence>
<feature type="transmembrane region" description="Helical" evidence="1">
    <location>
        <begin position="152"/>
        <end position="172"/>
    </location>
</feature>
<protein>
    <submittedName>
        <fullName evidence="2">Uncharacterized protein</fullName>
    </submittedName>
</protein>
<feature type="transmembrane region" description="Helical" evidence="1">
    <location>
        <begin position="12"/>
        <end position="34"/>
    </location>
</feature>
<organism evidence="2 3">
    <name type="scientific">Alteromonas aquimaris</name>
    <dbReference type="NCBI Taxonomy" id="2998417"/>
    <lineage>
        <taxon>Bacteria</taxon>
        <taxon>Pseudomonadati</taxon>
        <taxon>Pseudomonadota</taxon>
        <taxon>Gammaproteobacteria</taxon>
        <taxon>Alteromonadales</taxon>
        <taxon>Alteromonadaceae</taxon>
        <taxon>Alteromonas/Salinimonas group</taxon>
        <taxon>Alteromonas</taxon>
    </lineage>
</organism>
<dbReference type="Proteomes" id="UP001142810">
    <property type="component" value="Unassembled WGS sequence"/>
</dbReference>
<keyword evidence="1" id="KW-0812">Transmembrane</keyword>
<feature type="transmembrane region" description="Helical" evidence="1">
    <location>
        <begin position="127"/>
        <end position="146"/>
    </location>
</feature>
<name>A0ABT3P6T1_9ALTE</name>
<comment type="caution">
    <text evidence="2">The sequence shown here is derived from an EMBL/GenBank/DDBJ whole genome shotgun (WGS) entry which is preliminary data.</text>
</comment>